<evidence type="ECO:0000313" key="2">
    <source>
        <dbReference type="Proteomes" id="UP000467305"/>
    </source>
</evidence>
<dbReference type="Proteomes" id="UP000467305">
    <property type="component" value="Unassembled WGS sequence"/>
</dbReference>
<sequence>MKKLIIKSVVIILIINLFYACTEVVNVSVPNGGERLVIEASILWEKGTSGVNQTIKLSTSTEYFSNEPNKPVLNAQVQVTNTNTGEVFTFTNQNNGNYTIGTFNPVLNDEYELEVLYDGKTYRATETLISVVGIKNIEQEAVPSIGGDDEIKLKVYFDDPKDIANYYLGVFQASNLAIPDLETLKDEFTDGNQNFIEYEDEDLVKGGTVTLSLQGISRRYYNYIDLLIEQLGQGGPFQTTPARVKGNCININDSNEEVFGYFRLSETVNDVYTIN</sequence>
<proteinExistence type="predicted"/>
<accession>A0A7J5A6G6</accession>
<comment type="caution">
    <text evidence="1">The sequence shown here is derived from an EMBL/GenBank/DDBJ whole genome shotgun (WGS) entry which is preliminary data.</text>
</comment>
<dbReference type="OrthoDB" id="1430047at2"/>
<dbReference type="EMBL" id="WAAU01000037">
    <property type="protein sequence ID" value="KAB1153162.1"/>
    <property type="molecule type" value="Genomic_DNA"/>
</dbReference>
<reference evidence="1 2" key="1">
    <citation type="submission" date="2019-09" db="EMBL/GenBank/DDBJ databases">
        <authorList>
            <person name="Cao W.R."/>
        </authorList>
    </citation>
    <scope>NUCLEOTIDE SEQUENCE [LARGE SCALE GENOMIC DNA]</scope>
    <source>
        <strain evidence="2">a4</strain>
    </source>
</reference>
<dbReference type="RefSeq" id="WP_150901418.1">
    <property type="nucleotide sequence ID" value="NZ_WAAU01000037.1"/>
</dbReference>
<gene>
    <name evidence="1" type="ORF">F7018_17600</name>
</gene>
<dbReference type="PROSITE" id="PS51257">
    <property type="entry name" value="PROKAR_LIPOPROTEIN"/>
    <property type="match status" value="1"/>
</dbReference>
<dbReference type="InterPro" id="IPR025345">
    <property type="entry name" value="DUF4249"/>
</dbReference>
<evidence type="ECO:0000313" key="1">
    <source>
        <dbReference type="EMBL" id="KAB1153162.1"/>
    </source>
</evidence>
<protein>
    <submittedName>
        <fullName evidence="1">DUF4249 domain-containing protein</fullName>
    </submittedName>
</protein>
<keyword evidence="2" id="KW-1185">Reference proteome</keyword>
<name>A0A7J5A6G6_9FLAO</name>
<organism evidence="1 2">
    <name type="scientific">Tenacibaculum aiptasiae</name>
    <dbReference type="NCBI Taxonomy" id="426481"/>
    <lineage>
        <taxon>Bacteria</taxon>
        <taxon>Pseudomonadati</taxon>
        <taxon>Bacteroidota</taxon>
        <taxon>Flavobacteriia</taxon>
        <taxon>Flavobacteriales</taxon>
        <taxon>Flavobacteriaceae</taxon>
        <taxon>Tenacibaculum</taxon>
    </lineage>
</organism>
<dbReference type="AlphaFoldDB" id="A0A7J5A6G6"/>
<dbReference type="Pfam" id="PF14054">
    <property type="entry name" value="DUF4249"/>
    <property type="match status" value="1"/>
</dbReference>